<evidence type="ECO:0000313" key="3">
    <source>
        <dbReference type="EMBL" id="CAJ1956047.1"/>
    </source>
</evidence>
<reference evidence="3" key="1">
    <citation type="submission" date="2023-08" db="EMBL/GenBank/DDBJ databases">
        <authorList>
            <person name="Audoor S."/>
            <person name="Bilcke G."/>
        </authorList>
    </citation>
    <scope>NUCLEOTIDE SEQUENCE</scope>
</reference>
<keyword evidence="2" id="KW-0472">Membrane</keyword>
<feature type="compositionally biased region" description="Low complexity" evidence="1">
    <location>
        <begin position="108"/>
        <end position="119"/>
    </location>
</feature>
<dbReference type="EMBL" id="CAKOGP040001903">
    <property type="protein sequence ID" value="CAJ1956047.1"/>
    <property type="molecule type" value="Genomic_DNA"/>
</dbReference>
<evidence type="ECO:0000256" key="2">
    <source>
        <dbReference type="SAM" id="Phobius"/>
    </source>
</evidence>
<evidence type="ECO:0000256" key="1">
    <source>
        <dbReference type="SAM" id="MobiDB-lite"/>
    </source>
</evidence>
<dbReference type="AlphaFoldDB" id="A0AAD2JJN9"/>
<keyword evidence="4" id="KW-1185">Reference proteome</keyword>
<keyword evidence="2" id="KW-1133">Transmembrane helix</keyword>
<keyword evidence="2" id="KW-0812">Transmembrane</keyword>
<gene>
    <name evidence="3" type="ORF">CYCCA115_LOCUS16047</name>
</gene>
<sequence>MQADTIQSYDPPPVVRAVRYLFSSLSQSTLVMLTDNQEAQAQFIKEVLGVATILFSIWLSWSCLLLIFRGANCVSEKLYFPQQTSHTSDSTIESTDESSDGNKETDDSSGLSCDSSPDSQVEDAHPSTSYCQSFIKFIGNYWHLIFRTLFAIACMASVCSSVLVFGLTSFPAVSVLESTDHLIEETQLIVTTTQRAMKVIQETSIFTTQIEAKMRSELIGLCPGLPHFYLAHKLGVDPFEFTMFLDRGNEDFATFFQFSGTLDAAGKVETQLQVAIDGIQAGQDWIWVLSLLMLCVTTLTLVFLFSMFWAILQEQLDKWHYAEQQGQWENMMSWCIVPLFAIITLMVWVAAISLSIGAIVVTDVCLPTPDESVLFVLRNMDDSVMNPMLLDAASAYVTSCQNSDPLHMLYAVEGSLKGAIDVIDNQLQDVLTGGYADLEGACGPGNKLDGFFSSVSQLSYYLRKAYGVVLETHQALDCPHVSELYHDLFHEALCSEFASAVSFGFCFVLTVAIASLQILTFRAAWNYVRFRY</sequence>
<protein>
    <submittedName>
        <fullName evidence="3">Uncharacterized protein</fullName>
    </submittedName>
</protein>
<feature type="transmembrane region" description="Helical" evidence="2">
    <location>
        <begin position="497"/>
        <end position="521"/>
    </location>
</feature>
<name>A0AAD2JJN9_9STRA</name>
<feature type="transmembrane region" description="Helical" evidence="2">
    <location>
        <begin position="144"/>
        <end position="167"/>
    </location>
</feature>
<proteinExistence type="predicted"/>
<dbReference type="Proteomes" id="UP001295423">
    <property type="component" value="Unassembled WGS sequence"/>
</dbReference>
<organism evidence="3 4">
    <name type="scientific">Cylindrotheca closterium</name>
    <dbReference type="NCBI Taxonomy" id="2856"/>
    <lineage>
        <taxon>Eukaryota</taxon>
        <taxon>Sar</taxon>
        <taxon>Stramenopiles</taxon>
        <taxon>Ochrophyta</taxon>
        <taxon>Bacillariophyta</taxon>
        <taxon>Bacillariophyceae</taxon>
        <taxon>Bacillariophycidae</taxon>
        <taxon>Bacillariales</taxon>
        <taxon>Bacillariaceae</taxon>
        <taxon>Cylindrotheca</taxon>
    </lineage>
</organism>
<feature type="transmembrane region" description="Helical" evidence="2">
    <location>
        <begin position="47"/>
        <end position="68"/>
    </location>
</feature>
<evidence type="ECO:0000313" key="4">
    <source>
        <dbReference type="Proteomes" id="UP001295423"/>
    </source>
</evidence>
<feature type="transmembrane region" description="Helical" evidence="2">
    <location>
        <begin position="333"/>
        <end position="361"/>
    </location>
</feature>
<feature type="transmembrane region" description="Helical" evidence="2">
    <location>
        <begin position="285"/>
        <end position="312"/>
    </location>
</feature>
<feature type="region of interest" description="Disordered" evidence="1">
    <location>
        <begin position="86"/>
        <end position="124"/>
    </location>
</feature>
<comment type="caution">
    <text evidence="3">The sequence shown here is derived from an EMBL/GenBank/DDBJ whole genome shotgun (WGS) entry which is preliminary data.</text>
</comment>
<accession>A0AAD2JJN9</accession>